<reference evidence="1" key="1">
    <citation type="journal article" date="2021" name="PeerJ">
        <title>Extensive microbial diversity within the chicken gut microbiome revealed by metagenomics and culture.</title>
        <authorList>
            <person name="Gilroy R."/>
            <person name="Ravi A."/>
            <person name="Getino M."/>
            <person name="Pursley I."/>
            <person name="Horton D.L."/>
            <person name="Alikhan N.F."/>
            <person name="Baker D."/>
            <person name="Gharbi K."/>
            <person name="Hall N."/>
            <person name="Watson M."/>
            <person name="Adriaenssens E.M."/>
            <person name="Foster-Nyarko E."/>
            <person name="Jarju S."/>
            <person name="Secka A."/>
            <person name="Antonio M."/>
            <person name="Oren A."/>
            <person name="Chaudhuri R.R."/>
            <person name="La Ragione R."/>
            <person name="Hildebrand F."/>
            <person name="Pallen M.J."/>
        </authorList>
    </citation>
    <scope>NUCLEOTIDE SEQUENCE</scope>
    <source>
        <strain evidence="1">CHK33-5263</strain>
    </source>
</reference>
<dbReference type="GO" id="GO:0006508">
    <property type="term" value="P:proteolysis"/>
    <property type="evidence" value="ECO:0007669"/>
    <property type="project" value="UniProtKB-KW"/>
</dbReference>
<dbReference type="GO" id="GO:0008233">
    <property type="term" value="F:peptidase activity"/>
    <property type="evidence" value="ECO:0007669"/>
    <property type="project" value="UniProtKB-KW"/>
</dbReference>
<dbReference type="Proteomes" id="UP000824044">
    <property type="component" value="Unassembled WGS sequence"/>
</dbReference>
<dbReference type="NCBIfam" id="TIGR02841">
    <property type="entry name" value="spore_YyaC"/>
    <property type="match status" value="1"/>
</dbReference>
<keyword evidence="1" id="KW-0378">Hydrolase</keyword>
<gene>
    <name evidence="1" type="primary">yyaC</name>
    <name evidence="1" type="ORF">H9812_05390</name>
</gene>
<accession>A0A9D2IVD9</accession>
<organism evidence="1 2">
    <name type="scientific">Candidatus Gallimonas intestinigallinarum</name>
    <dbReference type="NCBI Taxonomy" id="2838604"/>
    <lineage>
        <taxon>Bacteria</taxon>
        <taxon>Bacillati</taxon>
        <taxon>Bacillota</taxon>
        <taxon>Clostridia</taxon>
        <taxon>Candidatus Gallimonas</taxon>
    </lineage>
</organism>
<dbReference type="InterPro" id="IPR023430">
    <property type="entry name" value="Pept_HybD-like_dom_sf"/>
</dbReference>
<reference evidence="1" key="2">
    <citation type="submission" date="2021-04" db="EMBL/GenBank/DDBJ databases">
        <authorList>
            <person name="Gilroy R."/>
        </authorList>
    </citation>
    <scope>NUCLEOTIDE SEQUENCE</scope>
    <source>
        <strain evidence="1">CHK33-5263</strain>
    </source>
</reference>
<evidence type="ECO:0000313" key="1">
    <source>
        <dbReference type="EMBL" id="HIZ24883.1"/>
    </source>
</evidence>
<keyword evidence="1" id="KW-0645">Protease</keyword>
<evidence type="ECO:0000313" key="2">
    <source>
        <dbReference type="Proteomes" id="UP000824044"/>
    </source>
</evidence>
<proteinExistence type="predicted"/>
<dbReference type="Pfam" id="PF06866">
    <property type="entry name" value="DUF1256"/>
    <property type="match status" value="1"/>
</dbReference>
<comment type="caution">
    <text evidence="1">The sequence shown here is derived from an EMBL/GenBank/DDBJ whole genome shotgun (WGS) entry which is preliminary data.</text>
</comment>
<dbReference type="AlphaFoldDB" id="A0A9D2IVD9"/>
<dbReference type="InterPro" id="IPR009665">
    <property type="entry name" value="YyaC"/>
</dbReference>
<dbReference type="SUPFAM" id="SSF53163">
    <property type="entry name" value="HybD-like"/>
    <property type="match status" value="1"/>
</dbReference>
<protein>
    <submittedName>
        <fullName evidence="1">Spore protease YyaC</fullName>
    </submittedName>
</protein>
<sequence length="185" mass="19604">MEHTFHFNNCMAETGVYLALRKALGPLTSPPVILCIGSDLAVGDSLGPVTGTMLQKKDGSFSGYIYGTLKNPITAKEAKYLSAFFRCTHPHSKIIAVDAAVGADSDIGLIKVVSQPLQPGAGANKKLPKIGDVSVLGIVAKKSPLTYALFNLTRMGVVYSMAEIIANSIQNLTNECCENLSKTVS</sequence>
<name>A0A9D2IVD9_9FIRM</name>
<dbReference type="EMBL" id="DXBS01000106">
    <property type="protein sequence ID" value="HIZ24883.1"/>
    <property type="molecule type" value="Genomic_DNA"/>
</dbReference>